<evidence type="ECO:0000256" key="1">
    <source>
        <dbReference type="ARBA" id="ARBA00006354"/>
    </source>
</evidence>
<dbReference type="AlphaFoldDB" id="A0A1G2LSS1"/>
<organism evidence="5 6">
    <name type="scientific">Candidatus Sungbacteria bacterium RIFCSPLOWO2_12_FULL_41_11</name>
    <dbReference type="NCBI Taxonomy" id="1802286"/>
    <lineage>
        <taxon>Bacteria</taxon>
        <taxon>Candidatus Sungiibacteriota</taxon>
    </lineage>
</organism>
<name>A0A1G2LSS1_9BACT</name>
<dbReference type="InterPro" id="IPR027417">
    <property type="entry name" value="P-loop_NTPase"/>
</dbReference>
<dbReference type="Pfam" id="PF13335">
    <property type="entry name" value="Mg_chelatase_C"/>
    <property type="match status" value="1"/>
</dbReference>
<proteinExistence type="inferred from homology"/>
<comment type="caution">
    <text evidence="5">The sequence shown here is derived from an EMBL/GenBank/DDBJ whole genome shotgun (WGS) entry which is preliminary data.</text>
</comment>
<dbReference type="PRINTS" id="PR01657">
    <property type="entry name" value="MCMFAMILY"/>
</dbReference>
<comment type="similarity">
    <text evidence="1">Belongs to the Mg-chelatase subunits D/I family. ComM subfamily.</text>
</comment>
<dbReference type="Gene3D" id="3.40.50.300">
    <property type="entry name" value="P-loop containing nucleotide triphosphate hydrolases"/>
    <property type="match status" value="1"/>
</dbReference>
<dbReference type="PANTHER" id="PTHR32039">
    <property type="entry name" value="MAGNESIUM-CHELATASE SUBUNIT CHLI"/>
    <property type="match status" value="1"/>
</dbReference>
<reference evidence="5 6" key="1">
    <citation type="journal article" date="2016" name="Nat. Commun.">
        <title>Thousands of microbial genomes shed light on interconnected biogeochemical processes in an aquifer system.</title>
        <authorList>
            <person name="Anantharaman K."/>
            <person name="Brown C.T."/>
            <person name="Hug L.A."/>
            <person name="Sharon I."/>
            <person name="Castelle C.J."/>
            <person name="Probst A.J."/>
            <person name="Thomas B.C."/>
            <person name="Singh A."/>
            <person name="Wilkins M.J."/>
            <person name="Karaoz U."/>
            <person name="Brodie E.L."/>
            <person name="Williams K.H."/>
            <person name="Hubbard S.S."/>
            <person name="Banfield J.F."/>
        </authorList>
    </citation>
    <scope>NUCLEOTIDE SEQUENCE [LARGE SCALE GENOMIC DNA]</scope>
</reference>
<dbReference type="InterPro" id="IPR004482">
    <property type="entry name" value="Mg_chelat-rel"/>
</dbReference>
<dbReference type="EMBL" id="MHQY01000005">
    <property type="protein sequence ID" value="OHA14657.1"/>
    <property type="molecule type" value="Genomic_DNA"/>
</dbReference>
<dbReference type="Pfam" id="PF13541">
    <property type="entry name" value="ChlI"/>
    <property type="match status" value="1"/>
</dbReference>
<dbReference type="InterPro" id="IPR025158">
    <property type="entry name" value="Mg_chelat-rel_C"/>
</dbReference>
<protein>
    <submittedName>
        <fullName evidence="5">Magnesium chelatase</fullName>
    </submittedName>
</protein>
<dbReference type="Proteomes" id="UP000177171">
    <property type="component" value="Unassembled WGS sequence"/>
</dbReference>
<gene>
    <name evidence="5" type="ORF">A3G49_05760</name>
</gene>
<dbReference type="SMART" id="SM00382">
    <property type="entry name" value="AAA"/>
    <property type="match status" value="1"/>
</dbReference>
<evidence type="ECO:0000313" key="5">
    <source>
        <dbReference type="EMBL" id="OHA14657.1"/>
    </source>
</evidence>
<dbReference type="InterPro" id="IPR045006">
    <property type="entry name" value="CHLI-like"/>
</dbReference>
<evidence type="ECO:0000256" key="3">
    <source>
        <dbReference type="ARBA" id="ARBA00022840"/>
    </source>
</evidence>
<dbReference type="Gene3D" id="3.30.230.10">
    <property type="match status" value="1"/>
</dbReference>
<dbReference type="NCBIfam" id="TIGR00368">
    <property type="entry name" value="YifB family Mg chelatase-like AAA ATPase"/>
    <property type="match status" value="1"/>
</dbReference>
<dbReference type="InterPro" id="IPR003593">
    <property type="entry name" value="AAA+_ATPase"/>
</dbReference>
<dbReference type="InterPro" id="IPR000523">
    <property type="entry name" value="Mg_chelatse_chII-like_cat_dom"/>
</dbReference>
<dbReference type="InterPro" id="IPR001208">
    <property type="entry name" value="MCM_dom"/>
</dbReference>
<evidence type="ECO:0000256" key="2">
    <source>
        <dbReference type="ARBA" id="ARBA00022741"/>
    </source>
</evidence>
<feature type="domain" description="AAA+ ATPase" evidence="4">
    <location>
        <begin position="215"/>
        <end position="398"/>
    </location>
</feature>
<dbReference type="GO" id="GO:0005524">
    <property type="term" value="F:ATP binding"/>
    <property type="evidence" value="ECO:0007669"/>
    <property type="project" value="UniProtKB-KW"/>
</dbReference>
<evidence type="ECO:0000313" key="6">
    <source>
        <dbReference type="Proteomes" id="UP000177171"/>
    </source>
</evidence>
<keyword evidence="2" id="KW-0547">Nucleotide-binding</keyword>
<dbReference type="PANTHER" id="PTHR32039:SF7">
    <property type="entry name" value="COMPETENCE PROTEIN COMM"/>
    <property type="match status" value="1"/>
</dbReference>
<dbReference type="SUPFAM" id="SSF54211">
    <property type="entry name" value="Ribosomal protein S5 domain 2-like"/>
    <property type="match status" value="1"/>
</dbReference>
<keyword evidence="3" id="KW-0067">ATP-binding</keyword>
<dbReference type="SUPFAM" id="SSF52540">
    <property type="entry name" value="P-loop containing nucleoside triphosphate hydrolases"/>
    <property type="match status" value="1"/>
</dbReference>
<dbReference type="InterPro" id="IPR020568">
    <property type="entry name" value="Ribosomal_Su5_D2-typ_SF"/>
</dbReference>
<dbReference type="Pfam" id="PF01078">
    <property type="entry name" value="Mg_chelatase"/>
    <property type="match status" value="1"/>
</dbReference>
<dbReference type="GO" id="GO:0003677">
    <property type="term" value="F:DNA binding"/>
    <property type="evidence" value="ECO:0007669"/>
    <property type="project" value="InterPro"/>
</dbReference>
<sequence>MMIKISSAQVVGLDAKPIDIEVDLSGGLHVFSIVGLADKEIQESRERIGSAIRNIGARPPHKKAERVIINLSPADLKKEGPAFDLPIALGFLLASGQTRFEPEGRLFVGELGLDGAIKKVSGILPITILAQTLGFKEIFVPRGNGEESSLVRGIDIYEADNIKELLDFLEGRVSQNPFDGDPLEKENENREYEMDFSHIKGQETAKRAIEIAASGSHNLLMEGPPGTGKTLLAKSIPSVLPKMSRDEIIEVTKIYSVAGALKEKGGAITTRPFRSPHHIASPVSITGGGTTVKPGEITMAHRGVLFLDELPEFQRPVLEALRQPLENREITVARAQGTETFPADFILIAAMNPCPCGNLNNPKKECVCPPGAISKYKRKISGPLLDRIDLYIEVPNIEYVKLEEGSAEIAPGESQSDKIRKRVEKARQIQDERFKNEKILTNSQMSPRHIKKYCKLDEPSRELLKNAYDSYNLSPRSYFRLIKLARTIADIDESPEIKPNHVSEAIQYRPKGETY</sequence>
<dbReference type="InterPro" id="IPR014721">
    <property type="entry name" value="Ribsml_uS5_D2-typ_fold_subgr"/>
</dbReference>
<evidence type="ECO:0000259" key="4">
    <source>
        <dbReference type="SMART" id="SM00382"/>
    </source>
</evidence>
<accession>A0A1G2LSS1</accession>